<keyword evidence="1" id="KW-0805">Transcription regulation</keyword>
<dbReference type="OrthoDB" id="9782219at2"/>
<dbReference type="SUPFAM" id="SSF46785">
    <property type="entry name" value="Winged helix' DNA-binding domain"/>
    <property type="match status" value="1"/>
</dbReference>
<dbReference type="Proteomes" id="UP000283587">
    <property type="component" value="Unassembled WGS sequence"/>
</dbReference>
<dbReference type="PANTHER" id="PTHR33204">
    <property type="entry name" value="TRANSCRIPTIONAL REGULATOR, MARR FAMILY"/>
    <property type="match status" value="1"/>
</dbReference>
<evidence type="ECO:0000313" key="6">
    <source>
        <dbReference type="Proteomes" id="UP000283587"/>
    </source>
</evidence>
<reference evidence="6" key="1">
    <citation type="submission" date="2018-09" db="EMBL/GenBank/DDBJ databases">
        <title>Paracoccus onubensis nov. sp. a moderate halophilic bacterium isolated from Gruta de las Maravillas (Aracena, Spain).</title>
        <authorList>
            <person name="Jurado V."/>
            <person name="Gutierrez-Patricio S."/>
            <person name="Gonzalez-Pimentel J.L."/>
            <person name="Miller A.Z."/>
            <person name="Laiz L."/>
            <person name="Saiz-Jimenez C."/>
        </authorList>
    </citation>
    <scope>NUCLEOTIDE SEQUENCE [LARGE SCALE GENOMIC DNA]</scope>
    <source>
        <strain evidence="6">DSM 26381</strain>
    </source>
</reference>
<dbReference type="InterPro" id="IPR036390">
    <property type="entry name" value="WH_DNA-bd_sf"/>
</dbReference>
<dbReference type="EMBL" id="QZEW01000105">
    <property type="protein sequence ID" value="RJL05848.1"/>
    <property type="molecule type" value="Genomic_DNA"/>
</dbReference>
<dbReference type="InterPro" id="IPR036388">
    <property type="entry name" value="WH-like_DNA-bd_sf"/>
</dbReference>
<evidence type="ECO:0000259" key="4">
    <source>
        <dbReference type="PROSITE" id="PS51118"/>
    </source>
</evidence>
<evidence type="ECO:0000313" key="5">
    <source>
        <dbReference type="EMBL" id="RJL05848.1"/>
    </source>
</evidence>
<comment type="caution">
    <text evidence="5">The sequence shown here is derived from an EMBL/GenBank/DDBJ whole genome shotgun (WGS) entry which is preliminary data.</text>
</comment>
<dbReference type="InterPro" id="IPR002577">
    <property type="entry name" value="HTH_HxlR"/>
</dbReference>
<organism evidence="5 6">
    <name type="scientific">Paracoccus siganidrum</name>
    <dbReference type="NCBI Taxonomy" id="1276757"/>
    <lineage>
        <taxon>Bacteria</taxon>
        <taxon>Pseudomonadati</taxon>
        <taxon>Pseudomonadota</taxon>
        <taxon>Alphaproteobacteria</taxon>
        <taxon>Rhodobacterales</taxon>
        <taxon>Paracoccaceae</taxon>
        <taxon>Paracoccus</taxon>
    </lineage>
</organism>
<gene>
    <name evidence="5" type="ORF">D3P05_18955</name>
</gene>
<proteinExistence type="predicted"/>
<evidence type="ECO:0000256" key="3">
    <source>
        <dbReference type="ARBA" id="ARBA00023163"/>
    </source>
</evidence>
<dbReference type="Pfam" id="PF01638">
    <property type="entry name" value="HxlR"/>
    <property type="match status" value="1"/>
</dbReference>
<dbReference type="PROSITE" id="PS51118">
    <property type="entry name" value="HTH_HXLR"/>
    <property type="match status" value="1"/>
</dbReference>
<sequence length="97" mass="11030">MIRGKWKPTIIWEVHEKPLRFRELARRIPGITEKVLFEQLRELEADGIIHRQVFDELPARVEYSLTEAGAALNEAVHSLAEWGAAHGAVRSCRSLSA</sequence>
<dbReference type="PANTHER" id="PTHR33204:SF29">
    <property type="entry name" value="TRANSCRIPTIONAL REGULATOR"/>
    <property type="match status" value="1"/>
</dbReference>
<protein>
    <submittedName>
        <fullName evidence="5">Transcriptional regulator</fullName>
    </submittedName>
</protein>
<keyword evidence="2" id="KW-0238">DNA-binding</keyword>
<evidence type="ECO:0000256" key="2">
    <source>
        <dbReference type="ARBA" id="ARBA00023125"/>
    </source>
</evidence>
<dbReference type="GO" id="GO:0003677">
    <property type="term" value="F:DNA binding"/>
    <property type="evidence" value="ECO:0007669"/>
    <property type="project" value="UniProtKB-KW"/>
</dbReference>
<keyword evidence="6" id="KW-1185">Reference proteome</keyword>
<dbReference type="Gene3D" id="1.10.10.10">
    <property type="entry name" value="Winged helix-like DNA-binding domain superfamily/Winged helix DNA-binding domain"/>
    <property type="match status" value="1"/>
</dbReference>
<evidence type="ECO:0000256" key="1">
    <source>
        <dbReference type="ARBA" id="ARBA00023015"/>
    </source>
</evidence>
<keyword evidence="3" id="KW-0804">Transcription</keyword>
<feature type="domain" description="HTH hxlR-type" evidence="4">
    <location>
        <begin position="1"/>
        <end position="91"/>
    </location>
</feature>
<accession>A0A418ZZ45</accession>
<name>A0A418ZZ45_9RHOB</name>
<dbReference type="AlphaFoldDB" id="A0A418ZZ45"/>